<dbReference type="RefSeq" id="WP_132545419.1">
    <property type="nucleotide sequence ID" value="NZ_SLWW01000010.1"/>
</dbReference>
<organism evidence="1 2">
    <name type="scientific">Rhodovulum euryhalinum</name>
    <dbReference type="NCBI Taxonomy" id="35805"/>
    <lineage>
        <taxon>Bacteria</taxon>
        <taxon>Pseudomonadati</taxon>
        <taxon>Pseudomonadota</taxon>
        <taxon>Alphaproteobacteria</taxon>
        <taxon>Rhodobacterales</taxon>
        <taxon>Paracoccaceae</taxon>
        <taxon>Rhodovulum</taxon>
    </lineage>
</organism>
<evidence type="ECO:0000313" key="1">
    <source>
        <dbReference type="EMBL" id="TCO70244.1"/>
    </source>
</evidence>
<dbReference type="Proteomes" id="UP000295142">
    <property type="component" value="Unassembled WGS sequence"/>
</dbReference>
<keyword evidence="2" id="KW-1185">Reference proteome</keyword>
<proteinExistence type="predicted"/>
<sequence>MKRRMTGLKEALELAEHAPENRDYRDLLLAVIDRAAAFSELELRLLQFLEAATKYTAAEAAQRLVEIRAGINQ</sequence>
<reference evidence="1 2" key="1">
    <citation type="submission" date="2019-03" db="EMBL/GenBank/DDBJ databases">
        <title>Genomic Encyclopedia of Type Strains, Phase IV (KMG-IV): sequencing the most valuable type-strain genomes for metagenomic binning, comparative biology and taxonomic classification.</title>
        <authorList>
            <person name="Goeker M."/>
        </authorList>
    </citation>
    <scope>NUCLEOTIDE SEQUENCE [LARGE SCALE GENOMIC DNA]</scope>
    <source>
        <strain evidence="1 2">DSM 4868</strain>
    </source>
</reference>
<accession>A0A4R2KBN8</accession>
<evidence type="ECO:0000313" key="2">
    <source>
        <dbReference type="Proteomes" id="UP000295142"/>
    </source>
</evidence>
<protein>
    <submittedName>
        <fullName evidence="1">Uncharacterized protein</fullName>
    </submittedName>
</protein>
<name>A0A4R2KBN8_9RHOB</name>
<dbReference type="AlphaFoldDB" id="A0A4R2KBN8"/>
<gene>
    <name evidence="1" type="ORF">EV655_1108</name>
</gene>
<dbReference type="EMBL" id="SLWW01000010">
    <property type="protein sequence ID" value="TCO70244.1"/>
    <property type="molecule type" value="Genomic_DNA"/>
</dbReference>
<comment type="caution">
    <text evidence="1">The sequence shown here is derived from an EMBL/GenBank/DDBJ whole genome shotgun (WGS) entry which is preliminary data.</text>
</comment>